<evidence type="ECO:0000256" key="6">
    <source>
        <dbReference type="ARBA" id="ARBA00023136"/>
    </source>
</evidence>
<evidence type="ECO:0000256" key="2">
    <source>
        <dbReference type="ARBA" id="ARBA00007400"/>
    </source>
</evidence>
<dbReference type="GO" id="GO:0005886">
    <property type="term" value="C:plasma membrane"/>
    <property type="evidence" value="ECO:0007669"/>
    <property type="project" value="UniProtKB-SubCell"/>
</dbReference>
<feature type="transmembrane region" description="Helical" evidence="7">
    <location>
        <begin position="181"/>
        <end position="205"/>
    </location>
</feature>
<feature type="domain" description="Acyltransferase 3" evidence="8">
    <location>
        <begin position="7"/>
        <end position="339"/>
    </location>
</feature>
<keyword evidence="4 7" id="KW-0812">Transmembrane</keyword>
<dbReference type="GO" id="GO:0009246">
    <property type="term" value="P:enterobacterial common antigen biosynthetic process"/>
    <property type="evidence" value="ECO:0007669"/>
    <property type="project" value="TreeGrafter"/>
</dbReference>
<comment type="similarity">
    <text evidence="2">Belongs to the acyltransferase 3 family.</text>
</comment>
<evidence type="ECO:0000313" key="10">
    <source>
        <dbReference type="Proteomes" id="UP000030147"/>
    </source>
</evidence>
<comment type="caution">
    <text evidence="9">The sequence shown here is derived from an EMBL/GenBank/DDBJ whole genome shotgun (WGS) entry which is preliminary data.</text>
</comment>
<evidence type="ECO:0000256" key="1">
    <source>
        <dbReference type="ARBA" id="ARBA00004651"/>
    </source>
</evidence>
<dbReference type="Pfam" id="PF01757">
    <property type="entry name" value="Acyl_transf_3"/>
    <property type="match status" value="1"/>
</dbReference>
<feature type="transmembrane region" description="Helical" evidence="7">
    <location>
        <begin position="12"/>
        <end position="30"/>
    </location>
</feature>
<feature type="transmembrane region" description="Helical" evidence="7">
    <location>
        <begin position="50"/>
        <end position="70"/>
    </location>
</feature>
<dbReference type="OrthoDB" id="65129at2"/>
<evidence type="ECO:0000256" key="4">
    <source>
        <dbReference type="ARBA" id="ARBA00022692"/>
    </source>
</evidence>
<accession>A0A0A2TE30</accession>
<feature type="transmembrane region" description="Helical" evidence="7">
    <location>
        <begin position="321"/>
        <end position="339"/>
    </location>
</feature>
<dbReference type="GO" id="GO:0016413">
    <property type="term" value="F:O-acetyltransferase activity"/>
    <property type="evidence" value="ECO:0007669"/>
    <property type="project" value="TreeGrafter"/>
</dbReference>
<reference evidence="9 10" key="1">
    <citation type="journal article" date="2015" name="Stand. Genomic Sci.">
        <title>High quality draft genome sequence of the moderately halophilic bacterium Pontibacillus yanchengensis Y32(T) and comparison among Pontibacillus genomes.</title>
        <authorList>
            <person name="Huang J."/>
            <person name="Qiao Z.X."/>
            <person name="Tang J.W."/>
            <person name="Wang G."/>
        </authorList>
    </citation>
    <scope>NUCLEOTIDE SEQUENCE [LARGE SCALE GENOMIC DNA]</scope>
    <source>
        <strain evidence="9 10">Y32</strain>
    </source>
</reference>
<feature type="transmembrane region" description="Helical" evidence="7">
    <location>
        <begin position="247"/>
        <end position="266"/>
    </location>
</feature>
<feature type="transmembrane region" description="Helical" evidence="7">
    <location>
        <begin position="157"/>
        <end position="175"/>
    </location>
</feature>
<protein>
    <submittedName>
        <fullName evidence="9">Acyltransferase</fullName>
    </submittedName>
</protein>
<keyword evidence="10" id="KW-1185">Reference proteome</keyword>
<keyword evidence="9" id="KW-0808">Transferase</keyword>
<sequence>MSKQRIGSIHFLRFFAMFMVVLVHVTGTYINTLPMDSGAFQKYHFLNRIIRIEAGIFIMITGLVFFYNYFSKSITLSFLKEYMRKRAVFILLPYVIWAIFYEWYAYQIGFREVNVTESVLRIIQGESYYQLHFIFIIVQLYLVLPIFIYLAQHLQLFKKYMWAFGIAIELIYFMIDSRFDIIPFSFFLNSLGTFLLGAWLGIYFLEQKEKVRSRTNYLLGILAVSAGVATVYTHYHLYILNTIELPGIYYKVINLIFIMSASYLCFRLAEIFSESWYEGVQKVVRNVAAYSFGFYLIHPFVLKEVARFIPTHSNYWFHVELLMRYVVTCALCFMIIWLFHRFTPFASWLFGKLPKQAPSLKPAYRHEANQYTHSS</sequence>
<evidence type="ECO:0000256" key="7">
    <source>
        <dbReference type="SAM" id="Phobius"/>
    </source>
</evidence>
<keyword evidence="5 7" id="KW-1133">Transmembrane helix</keyword>
<dbReference type="AlphaFoldDB" id="A0A0A2TE30"/>
<organism evidence="9 10">
    <name type="scientific">Pontibacillus yanchengensis Y32</name>
    <dbReference type="NCBI Taxonomy" id="1385514"/>
    <lineage>
        <taxon>Bacteria</taxon>
        <taxon>Bacillati</taxon>
        <taxon>Bacillota</taxon>
        <taxon>Bacilli</taxon>
        <taxon>Bacillales</taxon>
        <taxon>Bacillaceae</taxon>
        <taxon>Pontibacillus</taxon>
    </lineage>
</organism>
<evidence type="ECO:0000256" key="5">
    <source>
        <dbReference type="ARBA" id="ARBA00022989"/>
    </source>
</evidence>
<dbReference type="STRING" id="1385514.N782_17400"/>
<feature type="transmembrane region" description="Helical" evidence="7">
    <location>
        <begin position="287"/>
        <end position="309"/>
    </location>
</feature>
<feature type="transmembrane region" description="Helical" evidence="7">
    <location>
        <begin position="129"/>
        <end position="150"/>
    </location>
</feature>
<keyword evidence="6 7" id="KW-0472">Membrane</keyword>
<dbReference type="PANTHER" id="PTHR40074">
    <property type="entry name" value="O-ACETYLTRANSFERASE WECH"/>
    <property type="match status" value="1"/>
</dbReference>
<dbReference type="RefSeq" id="WP_036816101.1">
    <property type="nucleotide sequence ID" value="NZ_AVBF01000005.1"/>
</dbReference>
<dbReference type="eggNOG" id="COG1835">
    <property type="taxonomic scope" value="Bacteria"/>
</dbReference>
<evidence type="ECO:0000256" key="3">
    <source>
        <dbReference type="ARBA" id="ARBA00022475"/>
    </source>
</evidence>
<keyword evidence="9" id="KW-0012">Acyltransferase</keyword>
<evidence type="ECO:0000313" key="9">
    <source>
        <dbReference type="EMBL" id="KGP74107.1"/>
    </source>
</evidence>
<dbReference type="InterPro" id="IPR002656">
    <property type="entry name" value="Acyl_transf_3_dom"/>
</dbReference>
<feature type="transmembrane region" description="Helical" evidence="7">
    <location>
        <begin position="217"/>
        <end position="235"/>
    </location>
</feature>
<dbReference type="PANTHER" id="PTHR40074:SF2">
    <property type="entry name" value="O-ACETYLTRANSFERASE WECH"/>
    <property type="match status" value="1"/>
</dbReference>
<feature type="transmembrane region" description="Helical" evidence="7">
    <location>
        <begin position="91"/>
        <end position="109"/>
    </location>
</feature>
<keyword evidence="3" id="KW-1003">Cell membrane</keyword>
<proteinExistence type="inferred from homology"/>
<comment type="subcellular location">
    <subcellularLocation>
        <location evidence="1">Cell membrane</location>
        <topology evidence="1">Multi-pass membrane protein</topology>
    </subcellularLocation>
</comment>
<dbReference type="EMBL" id="AVBF01000005">
    <property type="protein sequence ID" value="KGP74107.1"/>
    <property type="molecule type" value="Genomic_DNA"/>
</dbReference>
<gene>
    <name evidence="9" type="ORF">N782_17400</name>
</gene>
<evidence type="ECO:0000259" key="8">
    <source>
        <dbReference type="Pfam" id="PF01757"/>
    </source>
</evidence>
<dbReference type="Proteomes" id="UP000030147">
    <property type="component" value="Unassembled WGS sequence"/>
</dbReference>
<name>A0A0A2TE30_9BACI</name>